<proteinExistence type="inferred from homology"/>
<dbReference type="InterPro" id="IPR002068">
    <property type="entry name" value="A-crystallin/Hsp20_dom"/>
</dbReference>
<evidence type="ECO:0000313" key="5">
    <source>
        <dbReference type="Proteomes" id="UP001500236"/>
    </source>
</evidence>
<evidence type="ECO:0000256" key="2">
    <source>
        <dbReference type="RuleBase" id="RU003616"/>
    </source>
</evidence>
<sequence length="159" mass="17270">MTTRLTRLDPLSLMDDVFRSLRTPLFDSAAFAAPRMESGQATGFVPAVDAHRDGEDLVLRVDLPGVDPEKDVSVELTGRSLTVSGERRDEREAEGLREVRYGSFSRTVTLPQEVPSDSVTAAYDAGVLTVRVAGVYSAETPQRIQVTRSGSGAQEQIES</sequence>
<dbReference type="Gene3D" id="2.60.40.790">
    <property type="match status" value="1"/>
</dbReference>
<accession>A0ABP6M6W4</accession>
<reference evidence="5" key="1">
    <citation type="journal article" date="2019" name="Int. J. Syst. Evol. Microbiol.">
        <title>The Global Catalogue of Microorganisms (GCM) 10K type strain sequencing project: providing services to taxonomists for standard genome sequencing and annotation.</title>
        <authorList>
            <consortium name="The Broad Institute Genomics Platform"/>
            <consortium name="The Broad Institute Genome Sequencing Center for Infectious Disease"/>
            <person name="Wu L."/>
            <person name="Ma J."/>
        </authorList>
    </citation>
    <scope>NUCLEOTIDE SEQUENCE [LARGE SCALE GENOMIC DNA]</scope>
    <source>
        <strain evidence="5">JCM 14309</strain>
    </source>
</reference>
<dbReference type="CDD" id="cd06464">
    <property type="entry name" value="ACD_sHsps-like"/>
    <property type="match status" value="1"/>
</dbReference>
<dbReference type="Proteomes" id="UP001500236">
    <property type="component" value="Unassembled WGS sequence"/>
</dbReference>
<evidence type="ECO:0000313" key="4">
    <source>
        <dbReference type="EMBL" id="GAA3076282.1"/>
    </source>
</evidence>
<dbReference type="RefSeq" id="WP_344684459.1">
    <property type="nucleotide sequence ID" value="NZ_BAAAVT010000029.1"/>
</dbReference>
<feature type="domain" description="SHSP" evidence="3">
    <location>
        <begin position="39"/>
        <end position="149"/>
    </location>
</feature>
<dbReference type="PANTHER" id="PTHR11527">
    <property type="entry name" value="HEAT-SHOCK PROTEIN 20 FAMILY MEMBER"/>
    <property type="match status" value="1"/>
</dbReference>
<dbReference type="SUPFAM" id="SSF49764">
    <property type="entry name" value="HSP20-like chaperones"/>
    <property type="match status" value="1"/>
</dbReference>
<gene>
    <name evidence="4" type="ORF">GCM10010529_29830</name>
</gene>
<comment type="similarity">
    <text evidence="1 2">Belongs to the small heat shock protein (HSP20) family.</text>
</comment>
<name>A0ABP6M6W4_9MICC</name>
<comment type="caution">
    <text evidence="4">The sequence shown here is derived from an EMBL/GenBank/DDBJ whole genome shotgun (WGS) entry which is preliminary data.</text>
</comment>
<dbReference type="Pfam" id="PF00011">
    <property type="entry name" value="HSP20"/>
    <property type="match status" value="1"/>
</dbReference>
<evidence type="ECO:0000259" key="3">
    <source>
        <dbReference type="PROSITE" id="PS01031"/>
    </source>
</evidence>
<dbReference type="InterPro" id="IPR008978">
    <property type="entry name" value="HSP20-like_chaperone"/>
</dbReference>
<dbReference type="InterPro" id="IPR031107">
    <property type="entry name" value="Small_HSP"/>
</dbReference>
<evidence type="ECO:0000256" key="1">
    <source>
        <dbReference type="PROSITE-ProRule" id="PRU00285"/>
    </source>
</evidence>
<organism evidence="4 5">
    <name type="scientific">Nesterenkonia aethiopica</name>
    <dbReference type="NCBI Taxonomy" id="269144"/>
    <lineage>
        <taxon>Bacteria</taxon>
        <taxon>Bacillati</taxon>
        <taxon>Actinomycetota</taxon>
        <taxon>Actinomycetes</taxon>
        <taxon>Micrococcales</taxon>
        <taxon>Micrococcaceae</taxon>
        <taxon>Nesterenkonia</taxon>
    </lineage>
</organism>
<dbReference type="EMBL" id="BAAAVT010000029">
    <property type="protein sequence ID" value="GAA3076282.1"/>
    <property type="molecule type" value="Genomic_DNA"/>
</dbReference>
<protein>
    <submittedName>
        <fullName evidence="4">Hsp20/alpha crystallin family protein</fullName>
    </submittedName>
</protein>
<dbReference type="PROSITE" id="PS01031">
    <property type="entry name" value="SHSP"/>
    <property type="match status" value="1"/>
</dbReference>
<keyword evidence="5" id="KW-1185">Reference proteome</keyword>